<keyword evidence="2" id="KW-1185">Reference proteome</keyword>
<evidence type="ECO:0000313" key="1">
    <source>
        <dbReference type="EMBL" id="KAH6927397.1"/>
    </source>
</evidence>
<dbReference type="Proteomes" id="UP000821845">
    <property type="component" value="Chromosome 6"/>
</dbReference>
<organism evidence="1 2">
    <name type="scientific">Hyalomma asiaticum</name>
    <name type="common">Tick</name>
    <dbReference type="NCBI Taxonomy" id="266040"/>
    <lineage>
        <taxon>Eukaryota</taxon>
        <taxon>Metazoa</taxon>
        <taxon>Ecdysozoa</taxon>
        <taxon>Arthropoda</taxon>
        <taxon>Chelicerata</taxon>
        <taxon>Arachnida</taxon>
        <taxon>Acari</taxon>
        <taxon>Parasitiformes</taxon>
        <taxon>Ixodida</taxon>
        <taxon>Ixodoidea</taxon>
        <taxon>Ixodidae</taxon>
        <taxon>Hyalomminae</taxon>
        <taxon>Hyalomma</taxon>
    </lineage>
</organism>
<accession>A0ACB7S2K0</accession>
<dbReference type="EMBL" id="CM023486">
    <property type="protein sequence ID" value="KAH6927397.1"/>
    <property type="molecule type" value="Genomic_DNA"/>
</dbReference>
<gene>
    <name evidence="1" type="ORF">HPB50_003187</name>
</gene>
<comment type="caution">
    <text evidence="1">The sequence shown here is derived from an EMBL/GenBank/DDBJ whole genome shotgun (WGS) entry which is preliminary data.</text>
</comment>
<name>A0ACB7S2K0_HYAAI</name>
<protein>
    <submittedName>
        <fullName evidence="1">Uncharacterized protein</fullName>
    </submittedName>
</protein>
<proteinExistence type="predicted"/>
<reference evidence="1" key="1">
    <citation type="submission" date="2020-05" db="EMBL/GenBank/DDBJ databases">
        <title>Large-scale comparative analyses of tick genomes elucidate their genetic diversity and vector capacities.</title>
        <authorList>
            <person name="Jia N."/>
            <person name="Wang J."/>
            <person name="Shi W."/>
            <person name="Du L."/>
            <person name="Sun Y."/>
            <person name="Zhan W."/>
            <person name="Jiang J."/>
            <person name="Wang Q."/>
            <person name="Zhang B."/>
            <person name="Ji P."/>
            <person name="Sakyi L.B."/>
            <person name="Cui X."/>
            <person name="Yuan T."/>
            <person name="Jiang B."/>
            <person name="Yang W."/>
            <person name="Lam T.T.-Y."/>
            <person name="Chang Q."/>
            <person name="Ding S."/>
            <person name="Wang X."/>
            <person name="Zhu J."/>
            <person name="Ruan X."/>
            <person name="Zhao L."/>
            <person name="Wei J."/>
            <person name="Que T."/>
            <person name="Du C."/>
            <person name="Cheng J."/>
            <person name="Dai P."/>
            <person name="Han X."/>
            <person name="Huang E."/>
            <person name="Gao Y."/>
            <person name="Liu J."/>
            <person name="Shao H."/>
            <person name="Ye R."/>
            <person name="Li L."/>
            <person name="Wei W."/>
            <person name="Wang X."/>
            <person name="Wang C."/>
            <person name="Yang T."/>
            <person name="Huo Q."/>
            <person name="Li W."/>
            <person name="Guo W."/>
            <person name="Chen H."/>
            <person name="Zhou L."/>
            <person name="Ni X."/>
            <person name="Tian J."/>
            <person name="Zhou Y."/>
            <person name="Sheng Y."/>
            <person name="Liu T."/>
            <person name="Pan Y."/>
            <person name="Xia L."/>
            <person name="Li J."/>
            <person name="Zhao F."/>
            <person name="Cao W."/>
        </authorList>
    </citation>
    <scope>NUCLEOTIDE SEQUENCE</scope>
    <source>
        <strain evidence="1">Hyas-2018</strain>
    </source>
</reference>
<evidence type="ECO:0000313" key="2">
    <source>
        <dbReference type="Proteomes" id="UP000821845"/>
    </source>
</evidence>
<sequence length="176" mass="19048">MRIFPNTIFPVDKAKDPRQYASLSRSHPPGSSKPLTASSRQSGALSTKDEREVREDAGPPSEDQEPGPKAQTTGQGERRVSKGEKKKKIIGSERSAMFCPAPFEGSAAPDGACRTVATAAAAMFRARGRRGGVEAYRCQQMLALKPWLTSETSRVEEVTGFVTAERVLFECLETSG</sequence>